<feature type="transmembrane region" description="Helical" evidence="1">
    <location>
        <begin position="83"/>
        <end position="102"/>
    </location>
</feature>
<name>A0A645HVX5_9ZZZZ</name>
<protein>
    <submittedName>
        <fullName evidence="2">Uncharacterized protein</fullName>
    </submittedName>
</protein>
<keyword evidence="1" id="KW-0472">Membrane</keyword>
<reference evidence="2" key="1">
    <citation type="submission" date="2019-08" db="EMBL/GenBank/DDBJ databases">
        <authorList>
            <person name="Kucharzyk K."/>
            <person name="Murdoch R.W."/>
            <person name="Higgins S."/>
            <person name="Loffler F."/>
        </authorList>
    </citation>
    <scope>NUCLEOTIDE SEQUENCE</scope>
</reference>
<evidence type="ECO:0000313" key="2">
    <source>
        <dbReference type="EMBL" id="MPN43010.1"/>
    </source>
</evidence>
<sequence length="158" mass="18175">MVFISFNQSFHTILMSRCPLGKISRMHALVEPTLKFSSHSVGFNVGFITNQQTILIAQLVPQRTLGIMAHAHGIHIETFHHAYVFQHGFFIHIMACILIMFVQIHSTNQQRLTVEHQLSIFYLHLSETCFAGSCFNNPSALIFQRKQNRIKHRSFITP</sequence>
<gene>
    <name evidence="2" type="ORF">SDC9_190569</name>
</gene>
<comment type="caution">
    <text evidence="2">The sequence shown here is derived from an EMBL/GenBank/DDBJ whole genome shotgun (WGS) entry which is preliminary data.</text>
</comment>
<organism evidence="2">
    <name type="scientific">bioreactor metagenome</name>
    <dbReference type="NCBI Taxonomy" id="1076179"/>
    <lineage>
        <taxon>unclassified sequences</taxon>
        <taxon>metagenomes</taxon>
        <taxon>ecological metagenomes</taxon>
    </lineage>
</organism>
<keyword evidence="1" id="KW-0812">Transmembrane</keyword>
<dbReference type="EMBL" id="VSSQ01101132">
    <property type="protein sequence ID" value="MPN43010.1"/>
    <property type="molecule type" value="Genomic_DNA"/>
</dbReference>
<dbReference type="AlphaFoldDB" id="A0A645HVX5"/>
<accession>A0A645HVX5</accession>
<proteinExistence type="predicted"/>
<evidence type="ECO:0000256" key="1">
    <source>
        <dbReference type="SAM" id="Phobius"/>
    </source>
</evidence>
<keyword evidence="1" id="KW-1133">Transmembrane helix</keyword>